<accession>A0ABV6M815</accession>
<evidence type="ECO:0000256" key="6">
    <source>
        <dbReference type="ARBA" id="ARBA00023136"/>
    </source>
</evidence>
<feature type="transmembrane region" description="Helical" evidence="7">
    <location>
        <begin position="163"/>
        <end position="183"/>
    </location>
</feature>
<keyword evidence="4 7" id="KW-0812">Transmembrane</keyword>
<dbReference type="Gene3D" id="1.10.3720.10">
    <property type="entry name" value="MetI-like"/>
    <property type="match status" value="1"/>
</dbReference>
<reference evidence="9 10" key="1">
    <citation type="submission" date="2024-09" db="EMBL/GenBank/DDBJ databases">
        <authorList>
            <person name="Sun Q."/>
            <person name="Mori K."/>
        </authorList>
    </citation>
    <scope>NUCLEOTIDE SEQUENCE [LARGE SCALE GENOMIC DNA]</scope>
    <source>
        <strain evidence="9 10">TBRC 3947</strain>
    </source>
</reference>
<evidence type="ECO:0000256" key="1">
    <source>
        <dbReference type="ARBA" id="ARBA00004651"/>
    </source>
</evidence>
<evidence type="ECO:0000256" key="7">
    <source>
        <dbReference type="RuleBase" id="RU363032"/>
    </source>
</evidence>
<dbReference type="PANTHER" id="PTHR43163:SF6">
    <property type="entry name" value="DIPEPTIDE TRANSPORT SYSTEM PERMEASE PROTEIN DPPB-RELATED"/>
    <property type="match status" value="1"/>
</dbReference>
<comment type="subcellular location">
    <subcellularLocation>
        <location evidence="1 7">Cell membrane</location>
        <topology evidence="1 7">Multi-pass membrane protein</topology>
    </subcellularLocation>
</comment>
<dbReference type="Pfam" id="PF00528">
    <property type="entry name" value="BPD_transp_1"/>
    <property type="match status" value="1"/>
</dbReference>
<keyword evidence="2 7" id="KW-0813">Transport</keyword>
<gene>
    <name evidence="9" type="ORF">ACFFIA_23170</name>
</gene>
<dbReference type="PROSITE" id="PS50928">
    <property type="entry name" value="ABC_TM1"/>
    <property type="match status" value="1"/>
</dbReference>
<feature type="transmembrane region" description="Helical" evidence="7">
    <location>
        <begin position="195"/>
        <end position="224"/>
    </location>
</feature>
<comment type="similarity">
    <text evidence="7">Belongs to the binding-protein-dependent transport system permease family.</text>
</comment>
<comment type="caution">
    <text evidence="9">The sequence shown here is derived from an EMBL/GenBank/DDBJ whole genome shotgun (WGS) entry which is preliminary data.</text>
</comment>
<evidence type="ECO:0000256" key="2">
    <source>
        <dbReference type="ARBA" id="ARBA00022448"/>
    </source>
</evidence>
<dbReference type="InterPro" id="IPR045621">
    <property type="entry name" value="BPD_transp_1_N"/>
</dbReference>
<protein>
    <submittedName>
        <fullName evidence="9">ABC transporter permease</fullName>
    </submittedName>
</protein>
<feature type="transmembrane region" description="Helical" evidence="7">
    <location>
        <begin position="30"/>
        <end position="48"/>
    </location>
</feature>
<evidence type="ECO:0000256" key="3">
    <source>
        <dbReference type="ARBA" id="ARBA00022475"/>
    </source>
</evidence>
<evidence type="ECO:0000256" key="4">
    <source>
        <dbReference type="ARBA" id="ARBA00022692"/>
    </source>
</evidence>
<feature type="domain" description="ABC transmembrane type-1" evidence="8">
    <location>
        <begin position="113"/>
        <end position="318"/>
    </location>
</feature>
<evidence type="ECO:0000313" key="10">
    <source>
        <dbReference type="Proteomes" id="UP001589867"/>
    </source>
</evidence>
<keyword evidence="3" id="KW-1003">Cell membrane</keyword>
<dbReference type="PANTHER" id="PTHR43163">
    <property type="entry name" value="DIPEPTIDE TRANSPORT SYSTEM PERMEASE PROTEIN DPPB-RELATED"/>
    <property type="match status" value="1"/>
</dbReference>
<dbReference type="EMBL" id="JBHLUH010000048">
    <property type="protein sequence ID" value="MFC0530568.1"/>
    <property type="molecule type" value="Genomic_DNA"/>
</dbReference>
<dbReference type="CDD" id="cd06261">
    <property type="entry name" value="TM_PBP2"/>
    <property type="match status" value="1"/>
</dbReference>
<dbReference type="SUPFAM" id="SSF161098">
    <property type="entry name" value="MetI-like"/>
    <property type="match status" value="1"/>
</dbReference>
<feature type="transmembrane region" description="Helical" evidence="7">
    <location>
        <begin position="299"/>
        <end position="321"/>
    </location>
</feature>
<keyword evidence="10" id="KW-1185">Reference proteome</keyword>
<dbReference type="Proteomes" id="UP001589867">
    <property type="component" value="Unassembled WGS sequence"/>
</dbReference>
<keyword evidence="6 7" id="KW-0472">Membrane</keyword>
<name>A0ABV6M815_9ACTN</name>
<proteinExistence type="inferred from homology"/>
<dbReference type="RefSeq" id="WP_377253740.1">
    <property type="nucleotide sequence ID" value="NZ_JBHLUH010000048.1"/>
</dbReference>
<dbReference type="InterPro" id="IPR035906">
    <property type="entry name" value="MetI-like_sf"/>
</dbReference>
<feature type="transmembrane region" description="Helical" evidence="7">
    <location>
        <begin position="245"/>
        <end position="271"/>
    </location>
</feature>
<sequence length="330" mass="35285">MRGKDALPSRRGQFLASPWLRFAVRRASRLVLSVLVLITVSFFMIHLIPGDPIRAALGIDAPQALVDARREALGLNDPILTQYFRYLLNLISGQWGQSLSSGEPVMQVIASRLPASLQIAVPSFMLALLIGVPLGVTMAALTRGGRRPRTELTFTTTSIVIDAIPGYFLAVALVFVFGVSLGILPVAGRSGPESFIIPVLAVATAPAAMIARIVRVEVLAVLQADHVRTARAKRLRPWAVYLRHALPNAATATLTIAGMMLGGMIAGTVLIEKVISWPGIGGTMATSIIEKDYPVVQGIILVLGATVLVINLVVDVLLAVLDPRSTILER</sequence>
<dbReference type="Pfam" id="PF19300">
    <property type="entry name" value="BPD_transp_1_N"/>
    <property type="match status" value="1"/>
</dbReference>
<dbReference type="InterPro" id="IPR000515">
    <property type="entry name" value="MetI-like"/>
</dbReference>
<evidence type="ECO:0000256" key="5">
    <source>
        <dbReference type="ARBA" id="ARBA00022989"/>
    </source>
</evidence>
<keyword evidence="5 7" id="KW-1133">Transmembrane helix</keyword>
<organism evidence="9 10">
    <name type="scientific">Phytohabitans kaempferiae</name>
    <dbReference type="NCBI Taxonomy" id="1620943"/>
    <lineage>
        <taxon>Bacteria</taxon>
        <taxon>Bacillati</taxon>
        <taxon>Actinomycetota</taxon>
        <taxon>Actinomycetes</taxon>
        <taxon>Micromonosporales</taxon>
        <taxon>Micromonosporaceae</taxon>
    </lineage>
</organism>
<evidence type="ECO:0000313" key="9">
    <source>
        <dbReference type="EMBL" id="MFC0530568.1"/>
    </source>
</evidence>
<evidence type="ECO:0000259" key="8">
    <source>
        <dbReference type="PROSITE" id="PS50928"/>
    </source>
</evidence>
<feature type="transmembrane region" description="Helical" evidence="7">
    <location>
        <begin position="119"/>
        <end position="142"/>
    </location>
</feature>